<feature type="region of interest" description="Disordered" evidence="1">
    <location>
        <begin position="465"/>
        <end position="485"/>
    </location>
</feature>
<evidence type="ECO:0000313" key="3">
    <source>
        <dbReference type="EMBL" id="KAK8936889.1"/>
    </source>
</evidence>
<dbReference type="Pfam" id="PF14389">
    <property type="entry name" value="Lzipper-MIP1"/>
    <property type="match status" value="1"/>
</dbReference>
<feature type="region of interest" description="Disordered" evidence="1">
    <location>
        <begin position="180"/>
        <end position="202"/>
    </location>
</feature>
<dbReference type="PROSITE" id="PS50238">
    <property type="entry name" value="RHOGAP"/>
    <property type="match status" value="1"/>
</dbReference>
<dbReference type="InterPro" id="IPR008936">
    <property type="entry name" value="Rho_GTPase_activation_prot"/>
</dbReference>
<dbReference type="InterPro" id="IPR025757">
    <property type="entry name" value="MIP1_Leuzipper"/>
</dbReference>
<keyword evidence="4" id="KW-1185">Reference proteome</keyword>
<feature type="domain" description="Rho-GAP" evidence="2">
    <location>
        <begin position="1"/>
        <end position="178"/>
    </location>
</feature>
<feature type="region of interest" description="Disordered" evidence="1">
    <location>
        <begin position="536"/>
        <end position="560"/>
    </location>
</feature>
<dbReference type="SMART" id="SM00324">
    <property type="entry name" value="RhoGAP"/>
    <property type="match status" value="1"/>
</dbReference>
<dbReference type="SUPFAM" id="SSF48350">
    <property type="entry name" value="GTPase activation domain, GAP"/>
    <property type="match status" value="1"/>
</dbReference>
<dbReference type="GO" id="GO:0007165">
    <property type="term" value="P:signal transduction"/>
    <property type="evidence" value="ECO:0007669"/>
    <property type="project" value="InterPro"/>
</dbReference>
<protein>
    <recommendedName>
        <fullName evidence="2">Rho-GAP domain-containing protein</fullName>
    </recommendedName>
</protein>
<dbReference type="PANTHER" id="PTHR46265">
    <property type="entry name" value="RHO GTPASE-ACTIVATING PROTEIN 7"/>
    <property type="match status" value="1"/>
</dbReference>
<reference evidence="3 4" key="1">
    <citation type="journal article" date="2022" name="Nat. Plants">
        <title>Genomes of leafy and leafless Platanthera orchids illuminate the evolution of mycoheterotrophy.</title>
        <authorList>
            <person name="Li M.H."/>
            <person name="Liu K.W."/>
            <person name="Li Z."/>
            <person name="Lu H.C."/>
            <person name="Ye Q.L."/>
            <person name="Zhang D."/>
            <person name="Wang J.Y."/>
            <person name="Li Y.F."/>
            <person name="Zhong Z.M."/>
            <person name="Liu X."/>
            <person name="Yu X."/>
            <person name="Liu D.K."/>
            <person name="Tu X.D."/>
            <person name="Liu B."/>
            <person name="Hao Y."/>
            <person name="Liao X.Y."/>
            <person name="Jiang Y.T."/>
            <person name="Sun W.H."/>
            <person name="Chen J."/>
            <person name="Chen Y.Q."/>
            <person name="Ai Y."/>
            <person name="Zhai J.W."/>
            <person name="Wu S.S."/>
            <person name="Zhou Z."/>
            <person name="Hsiao Y.Y."/>
            <person name="Wu W.L."/>
            <person name="Chen Y.Y."/>
            <person name="Lin Y.F."/>
            <person name="Hsu J.L."/>
            <person name="Li C.Y."/>
            <person name="Wang Z.W."/>
            <person name="Zhao X."/>
            <person name="Zhong W.Y."/>
            <person name="Ma X.K."/>
            <person name="Ma L."/>
            <person name="Huang J."/>
            <person name="Chen G.Z."/>
            <person name="Huang M.Z."/>
            <person name="Huang L."/>
            <person name="Peng D.H."/>
            <person name="Luo Y.B."/>
            <person name="Zou S.Q."/>
            <person name="Chen S.P."/>
            <person name="Lan S."/>
            <person name="Tsai W.C."/>
            <person name="Van de Peer Y."/>
            <person name="Liu Z.J."/>
        </authorList>
    </citation>
    <scope>NUCLEOTIDE SEQUENCE [LARGE SCALE GENOMIC DNA]</scope>
    <source>
        <strain evidence="3">Lor287</strain>
    </source>
</reference>
<accession>A0AAP0BEP2</accession>
<sequence length="560" mass="62021">MESKWKASYGNLLTLKRLVRRVQEYEQGKNEFSSDEDAHVIGDCIKLVLREMPSSPVPASCCTALVDAYRTDRVCRVDYIRDAIFETFPEPNRRLLQRTLKMMRTVAAHKAENRMSLSALAACMAPLLLRPLLAGECELKNEFQIDGDGSFQLLQAAAAANHAQAIVIILLEEYVKIFDNESSSSESEDEEDIEDDESTDNDILQEVGYYDEKNELKSHLVGDSDRSYSGTSRGNDSDVASEDSSDLGTDVGSDVGNYAGSDAPGNNVDNIGGSFMKSVASGDMGSSLSRDEARKNLSMESIEYTSDDESAVHRLENDKIDLQTKISKEIEGNAVLHASLDMRKNALHEHRLALEKEVVMLQVQLKKERDLRLHLELGLMDVQPDHFFNSACLDSKIKMDLEEIGLSIRDINILKQNIADITEQLQQDATLCESCGQPIYRENLKDEAKCSTILVDIQSFQNLPPKISNQSSTKSSGASSSSVDWHSASKKVEGWDCTKMDAHYMQEGASSALALTKLTNRLNFLKERRVQLANELLNLDPSRTTGPDSPSKTNSGSPAS</sequence>
<evidence type="ECO:0000256" key="1">
    <source>
        <dbReference type="SAM" id="MobiDB-lite"/>
    </source>
</evidence>
<comment type="caution">
    <text evidence="3">The sequence shown here is derived from an EMBL/GenBank/DDBJ whole genome shotgun (WGS) entry which is preliminary data.</text>
</comment>
<dbReference type="Pfam" id="PF00620">
    <property type="entry name" value="RhoGAP"/>
    <property type="match status" value="1"/>
</dbReference>
<dbReference type="EMBL" id="JBBWWQ010000010">
    <property type="protein sequence ID" value="KAK8936889.1"/>
    <property type="molecule type" value="Genomic_DNA"/>
</dbReference>
<feature type="compositionally biased region" description="Low complexity" evidence="1">
    <location>
        <begin position="468"/>
        <end position="485"/>
    </location>
</feature>
<dbReference type="PANTHER" id="PTHR46265:SF2">
    <property type="entry name" value="RHO GTPASE-ACTIVATING PROTEIN 7"/>
    <property type="match status" value="1"/>
</dbReference>
<evidence type="ECO:0000259" key="2">
    <source>
        <dbReference type="PROSITE" id="PS50238"/>
    </source>
</evidence>
<feature type="compositionally biased region" description="Polar residues" evidence="1">
    <location>
        <begin position="541"/>
        <end position="560"/>
    </location>
</feature>
<dbReference type="AlphaFoldDB" id="A0AAP0BEP2"/>
<proteinExistence type="predicted"/>
<dbReference type="InterPro" id="IPR000198">
    <property type="entry name" value="RhoGAP_dom"/>
</dbReference>
<feature type="compositionally biased region" description="Acidic residues" evidence="1">
    <location>
        <begin position="186"/>
        <end position="200"/>
    </location>
</feature>
<feature type="region of interest" description="Disordered" evidence="1">
    <location>
        <begin position="220"/>
        <end position="269"/>
    </location>
</feature>
<organism evidence="3 4">
    <name type="scientific">Platanthera zijinensis</name>
    <dbReference type="NCBI Taxonomy" id="2320716"/>
    <lineage>
        <taxon>Eukaryota</taxon>
        <taxon>Viridiplantae</taxon>
        <taxon>Streptophyta</taxon>
        <taxon>Embryophyta</taxon>
        <taxon>Tracheophyta</taxon>
        <taxon>Spermatophyta</taxon>
        <taxon>Magnoliopsida</taxon>
        <taxon>Liliopsida</taxon>
        <taxon>Asparagales</taxon>
        <taxon>Orchidaceae</taxon>
        <taxon>Orchidoideae</taxon>
        <taxon>Orchideae</taxon>
        <taxon>Orchidinae</taxon>
        <taxon>Platanthera</taxon>
    </lineage>
</organism>
<dbReference type="CDD" id="cd00159">
    <property type="entry name" value="RhoGAP"/>
    <property type="match status" value="1"/>
</dbReference>
<name>A0AAP0BEP2_9ASPA</name>
<dbReference type="Proteomes" id="UP001418222">
    <property type="component" value="Unassembled WGS sequence"/>
</dbReference>
<evidence type="ECO:0000313" key="4">
    <source>
        <dbReference type="Proteomes" id="UP001418222"/>
    </source>
</evidence>
<dbReference type="Gene3D" id="1.10.555.10">
    <property type="entry name" value="Rho GTPase activation protein"/>
    <property type="match status" value="1"/>
</dbReference>
<dbReference type="InterPro" id="IPR052799">
    <property type="entry name" value="Rho_GAP_Regulators"/>
</dbReference>
<gene>
    <name evidence="3" type="ORF">KSP39_PZI011758</name>
</gene>